<accession>A0A2U1T4U4</accession>
<protein>
    <recommendedName>
        <fullName evidence="5">Phenol hydroxylase</fullName>
    </recommendedName>
</protein>
<dbReference type="KEGG" id="cyz:C3B44_10315"/>
<sequence>MTGVQSKRGETGSEAPAEDPSASGDAWLDAYTPAAELHEDSDTRPRWRRALTDGLAGPLGRLRTIYNFLATTPGKMAGITVLLSVAIIAAGYSMSDSSAQRQEDLDVLLSETEPLSYAAHNLYTNLSLADSEATSSFVRSGTTSEDALDRYYSAIDRAAVAATQSATGVEQGDPRIGELVTEIQRDLPVYTAMVEIARTNAREGHPIGVTYMANASALMRNELLPAASELFQTTSNQVAAQQEELTTPQWIPLSGLVAAIMFLVLAQWWLWRTTGRRLNRGFLFATVCIVVATLWVSTSNFMTWQAGFRGFQEASQPWDSLTNSRILAQQAQTRETLTLLRRESSTEARESLDAMSAGVTEALDDMERVIDSAEASRFDWIGTPSMRTPAASAGNVEAARQALDDWDSAHARFEVAIDNGDYDEAAHLATTLEVSEDGEPTSAAAAARLDRSLSKLIDDARLAMRTFIADGLNATTAVATVVLVLAFAAVLSVWLGIRARLQEYL</sequence>
<feature type="transmembrane region" description="Helical" evidence="2">
    <location>
        <begin position="282"/>
        <end position="302"/>
    </location>
</feature>
<keyword evidence="2" id="KW-0472">Membrane</keyword>
<dbReference type="EMBL" id="QEEZ01000021">
    <property type="protein sequence ID" value="PWC01020.1"/>
    <property type="molecule type" value="Genomic_DNA"/>
</dbReference>
<evidence type="ECO:0008006" key="5">
    <source>
        <dbReference type="Google" id="ProtNLM"/>
    </source>
</evidence>
<evidence type="ECO:0000256" key="2">
    <source>
        <dbReference type="SAM" id="Phobius"/>
    </source>
</evidence>
<feature type="transmembrane region" description="Helical" evidence="2">
    <location>
        <begin position="250"/>
        <end position="270"/>
    </location>
</feature>
<evidence type="ECO:0000313" key="4">
    <source>
        <dbReference type="Proteomes" id="UP000244989"/>
    </source>
</evidence>
<dbReference type="OrthoDB" id="3218196at2"/>
<name>A0A2U1T4U4_9CORY</name>
<gene>
    <name evidence="3" type="ORF">DF222_09795</name>
</gene>
<reference evidence="4" key="1">
    <citation type="submission" date="2018-04" db="EMBL/GenBank/DDBJ databases">
        <authorList>
            <person name="Liu S."/>
            <person name="Wang Z."/>
            <person name="Li J."/>
        </authorList>
    </citation>
    <scope>NUCLEOTIDE SEQUENCE [LARGE SCALE GENOMIC DNA]</scope>
    <source>
        <strain evidence="4">2189</strain>
    </source>
</reference>
<keyword evidence="2" id="KW-1133">Transmembrane helix</keyword>
<evidence type="ECO:0000256" key="1">
    <source>
        <dbReference type="SAM" id="MobiDB-lite"/>
    </source>
</evidence>
<keyword evidence="2" id="KW-0812">Transmembrane</keyword>
<proteinExistence type="predicted"/>
<organism evidence="3 4">
    <name type="scientific">Corynebacterium yudongzhengii</name>
    <dbReference type="NCBI Taxonomy" id="2080740"/>
    <lineage>
        <taxon>Bacteria</taxon>
        <taxon>Bacillati</taxon>
        <taxon>Actinomycetota</taxon>
        <taxon>Actinomycetes</taxon>
        <taxon>Mycobacteriales</taxon>
        <taxon>Corynebacteriaceae</taxon>
        <taxon>Corynebacterium</taxon>
    </lineage>
</organism>
<comment type="caution">
    <text evidence="3">The sequence shown here is derived from an EMBL/GenBank/DDBJ whole genome shotgun (WGS) entry which is preliminary data.</text>
</comment>
<keyword evidence="4" id="KW-1185">Reference proteome</keyword>
<dbReference type="RefSeq" id="WP_108432286.1">
    <property type="nucleotide sequence ID" value="NZ_CP026947.1"/>
</dbReference>
<feature type="transmembrane region" description="Helical" evidence="2">
    <location>
        <begin position="471"/>
        <end position="497"/>
    </location>
</feature>
<evidence type="ECO:0000313" key="3">
    <source>
        <dbReference type="EMBL" id="PWC01020.1"/>
    </source>
</evidence>
<feature type="region of interest" description="Disordered" evidence="1">
    <location>
        <begin position="1"/>
        <end position="29"/>
    </location>
</feature>
<dbReference type="AlphaFoldDB" id="A0A2U1T4U4"/>
<dbReference type="Proteomes" id="UP000244989">
    <property type="component" value="Unassembled WGS sequence"/>
</dbReference>